<sequence>MDSDLSSRPPPRPTARRRVGRPSTIESGAASLATILTLVRSGVATTRLDIEREAELGRAVVADRLTTLERLGLIVEGELGPAIGGRAPRNMRFRVEAGAILAAHVDRESLAVGLADLDGVLIVEHHEAVDLALGPETILDRLTTLFLWLLDERGGKGRVWAIGVALPEVALFDANESDAFDIAALDVLKAWRSFDFSTELSLRFGAPSWVRSNTEMMTRGEMKAGAGLGVQDLLCVRLDRSVSAGVVSDGRLRSGAQGLAGLIGHAPTSEGGDVICHCGAKGCLDSIASGEAVAREALAAARDGRSRYLAEILERSSAVTANDVSHGAQLGDAFCAELLARSGRLVGESLAPLVNLMNPGTVVLAGALAHSGDIVLAAVREAIYRRSHPLVTRDLRIVRSELGGSAELVGAAGLAVEEIFAVPRLREWITIGAPRRQPSFEAFLAEGRARKRTSASPSARPPARA</sequence>
<feature type="region of interest" description="Disordered" evidence="1">
    <location>
        <begin position="1"/>
        <end position="23"/>
    </location>
</feature>
<proteinExistence type="predicted"/>
<organism evidence="2 3">
    <name type="scientific">Roseiarcus fermentans</name>
    <dbReference type="NCBI Taxonomy" id="1473586"/>
    <lineage>
        <taxon>Bacteria</taxon>
        <taxon>Pseudomonadati</taxon>
        <taxon>Pseudomonadota</taxon>
        <taxon>Alphaproteobacteria</taxon>
        <taxon>Hyphomicrobiales</taxon>
        <taxon>Roseiarcaceae</taxon>
        <taxon>Roseiarcus</taxon>
    </lineage>
</organism>
<dbReference type="OrthoDB" id="49685at2"/>
<dbReference type="GO" id="GO:0016301">
    <property type="term" value="F:kinase activity"/>
    <property type="evidence" value="ECO:0007669"/>
    <property type="project" value="UniProtKB-KW"/>
</dbReference>
<dbReference type="Pfam" id="PF00480">
    <property type="entry name" value="ROK"/>
    <property type="match status" value="1"/>
</dbReference>
<dbReference type="PANTHER" id="PTHR18964:SF173">
    <property type="entry name" value="GLUCOKINASE"/>
    <property type="match status" value="1"/>
</dbReference>
<evidence type="ECO:0000313" key="3">
    <source>
        <dbReference type="Proteomes" id="UP000253529"/>
    </source>
</evidence>
<dbReference type="InterPro" id="IPR000600">
    <property type="entry name" value="ROK"/>
</dbReference>
<evidence type="ECO:0000256" key="1">
    <source>
        <dbReference type="SAM" id="MobiDB-lite"/>
    </source>
</evidence>
<dbReference type="InterPro" id="IPR043129">
    <property type="entry name" value="ATPase_NBD"/>
</dbReference>
<keyword evidence="3" id="KW-1185">Reference proteome</keyword>
<protein>
    <submittedName>
        <fullName evidence="2">Putative NBD/HSP70 family sugar kinase</fullName>
    </submittedName>
</protein>
<dbReference type="SUPFAM" id="SSF53067">
    <property type="entry name" value="Actin-like ATPase domain"/>
    <property type="match status" value="2"/>
</dbReference>
<dbReference type="Proteomes" id="UP000253529">
    <property type="component" value="Unassembled WGS sequence"/>
</dbReference>
<reference evidence="2 3" key="1">
    <citation type="submission" date="2018-06" db="EMBL/GenBank/DDBJ databases">
        <title>Genomic Encyclopedia of Type Strains, Phase IV (KMG-IV): sequencing the most valuable type-strain genomes for metagenomic binning, comparative biology and taxonomic classification.</title>
        <authorList>
            <person name="Goeker M."/>
        </authorList>
    </citation>
    <scope>NUCLEOTIDE SEQUENCE [LARGE SCALE GENOMIC DNA]</scope>
    <source>
        <strain evidence="2 3">DSM 24875</strain>
    </source>
</reference>
<keyword evidence="2" id="KW-0418">Kinase</keyword>
<accession>A0A366EW94</accession>
<comment type="caution">
    <text evidence="2">The sequence shown here is derived from an EMBL/GenBank/DDBJ whole genome shotgun (WGS) entry which is preliminary data.</text>
</comment>
<name>A0A366EW94_9HYPH</name>
<keyword evidence="2" id="KW-0808">Transferase</keyword>
<gene>
    <name evidence="2" type="ORF">DFR50_13354</name>
</gene>
<dbReference type="PANTHER" id="PTHR18964">
    <property type="entry name" value="ROK (REPRESSOR, ORF, KINASE) FAMILY"/>
    <property type="match status" value="1"/>
</dbReference>
<evidence type="ECO:0000313" key="2">
    <source>
        <dbReference type="EMBL" id="RBP05789.1"/>
    </source>
</evidence>
<dbReference type="Gene3D" id="3.30.420.40">
    <property type="match status" value="2"/>
</dbReference>
<dbReference type="AlphaFoldDB" id="A0A366EW94"/>
<dbReference type="RefSeq" id="WP_113891779.1">
    <property type="nucleotide sequence ID" value="NZ_QNRK01000033.1"/>
</dbReference>
<dbReference type="EMBL" id="QNRK01000033">
    <property type="protein sequence ID" value="RBP05789.1"/>
    <property type="molecule type" value="Genomic_DNA"/>
</dbReference>